<gene>
    <name evidence="2" type="ORF">SAMN00808754_1509</name>
</gene>
<dbReference type="EMBL" id="LT838272">
    <property type="protein sequence ID" value="SMB96505.1"/>
    <property type="molecule type" value="Genomic_DNA"/>
</dbReference>
<feature type="signal peptide" evidence="1">
    <location>
        <begin position="1"/>
        <end position="27"/>
    </location>
</feature>
<sequence>MRRKAFFGAFLFLSFFLLLMTVTPALAFEGGGGASQGDPRDSRAPRSEEGVTWYVRAVPVLLYNPGSLEITKGQGAWPLALKFRDVDLVWGELWTKPGWAREETRFGLNQLYIPIDPGMSPAPPSGDKEILVPAGGLEEYQEKLSQWVHIRPQVRVIEGGTVWASDASSAFYVSVPLPSREDFLAQAAGMNEALAEKWKVYLASDDPNADNGRIPSADGSNRKYYRALDAFKRGATYYYHLLLNPGPQSGNWAVAAEITPYYDEPSPDGKGFYRGKDWAQHLETSPGMVPGFIGAITPWANLKLEGPTEVVGVPGEEKEAQFTVTCEYSYPLNFNVGTMREGEQAYTKVREGLQVPAWGKVPVTLKFKIEDRPYRVRVGIFSLGVFEEDYKDNDVDVVVKPVPPDFYARIEPDRAEGEPGEEVSFTVTYGLKPEYPVPWKGLLRAFHVAGGEHPVALEPLDGAPDPGGPVEFQPGQEYRYRVRVHVQESASEVVAKVNPVDTSEDADWSDNRAVARVEPVYPCTDISVEVWADEVGVDSGGSVTVFVVVRRGYDGPSREVPVDVKLTSGAGGTKTWVLSLPKGGKASLEATYTLTGNGTVVFTGEAWPRGVEDCVPGNNRGRVSVTVEELDLPEPEDRGIFVRLIS</sequence>
<evidence type="ECO:0000313" key="2">
    <source>
        <dbReference type="EMBL" id="SMB96505.1"/>
    </source>
</evidence>
<dbReference type="InterPro" id="IPR013783">
    <property type="entry name" value="Ig-like_fold"/>
</dbReference>
<dbReference type="Gene3D" id="2.60.40.10">
    <property type="entry name" value="Immunoglobulins"/>
    <property type="match status" value="1"/>
</dbReference>
<dbReference type="Proteomes" id="UP000192569">
    <property type="component" value="Chromosome I"/>
</dbReference>
<dbReference type="AlphaFoldDB" id="A0A1W1VSZ4"/>
<evidence type="ECO:0008006" key="4">
    <source>
        <dbReference type="Google" id="ProtNLM"/>
    </source>
</evidence>
<dbReference type="RefSeq" id="WP_084665124.1">
    <property type="nucleotide sequence ID" value="NZ_LT838272.1"/>
</dbReference>
<organism evidence="2 3">
    <name type="scientific">Thermanaeromonas toyohensis ToBE</name>
    <dbReference type="NCBI Taxonomy" id="698762"/>
    <lineage>
        <taxon>Bacteria</taxon>
        <taxon>Bacillati</taxon>
        <taxon>Bacillota</taxon>
        <taxon>Clostridia</taxon>
        <taxon>Neomoorellales</taxon>
        <taxon>Neomoorellaceae</taxon>
        <taxon>Thermanaeromonas</taxon>
    </lineage>
</organism>
<reference evidence="2 3" key="1">
    <citation type="submission" date="2017-04" db="EMBL/GenBank/DDBJ databases">
        <authorList>
            <person name="Afonso C.L."/>
            <person name="Miller P.J."/>
            <person name="Scott M.A."/>
            <person name="Spackman E."/>
            <person name="Goraichik I."/>
            <person name="Dimitrov K.M."/>
            <person name="Suarez D.L."/>
            <person name="Swayne D.E."/>
        </authorList>
    </citation>
    <scope>NUCLEOTIDE SEQUENCE [LARGE SCALE GENOMIC DNA]</scope>
    <source>
        <strain evidence="2 3">ToBE</strain>
    </source>
</reference>
<accession>A0A1W1VSZ4</accession>
<proteinExistence type="predicted"/>
<evidence type="ECO:0000256" key="1">
    <source>
        <dbReference type="SAM" id="SignalP"/>
    </source>
</evidence>
<dbReference type="STRING" id="698762.SAMN00808754_1509"/>
<dbReference type="OrthoDB" id="1720542at2"/>
<name>A0A1W1VSZ4_9FIRM</name>
<protein>
    <recommendedName>
        <fullName evidence="4">CARDB protein</fullName>
    </recommendedName>
</protein>
<keyword evidence="1" id="KW-0732">Signal</keyword>
<keyword evidence="3" id="KW-1185">Reference proteome</keyword>
<evidence type="ECO:0000313" key="3">
    <source>
        <dbReference type="Proteomes" id="UP000192569"/>
    </source>
</evidence>
<feature type="chain" id="PRO_5013343167" description="CARDB protein" evidence="1">
    <location>
        <begin position="28"/>
        <end position="646"/>
    </location>
</feature>